<proteinExistence type="predicted"/>
<keyword evidence="3" id="KW-1185">Reference proteome</keyword>
<feature type="region of interest" description="Disordered" evidence="1">
    <location>
        <begin position="1"/>
        <end position="59"/>
    </location>
</feature>
<organism evidence="2 3">
    <name type="scientific">Muraenolepis orangiensis</name>
    <name type="common">Patagonian moray cod</name>
    <dbReference type="NCBI Taxonomy" id="630683"/>
    <lineage>
        <taxon>Eukaryota</taxon>
        <taxon>Metazoa</taxon>
        <taxon>Chordata</taxon>
        <taxon>Craniata</taxon>
        <taxon>Vertebrata</taxon>
        <taxon>Euteleostomi</taxon>
        <taxon>Actinopterygii</taxon>
        <taxon>Neopterygii</taxon>
        <taxon>Teleostei</taxon>
        <taxon>Neoteleostei</taxon>
        <taxon>Acanthomorphata</taxon>
        <taxon>Zeiogadaria</taxon>
        <taxon>Gadariae</taxon>
        <taxon>Gadiformes</taxon>
        <taxon>Muraenolepidoidei</taxon>
        <taxon>Muraenolepididae</taxon>
        <taxon>Muraenolepis</taxon>
    </lineage>
</organism>
<protein>
    <submittedName>
        <fullName evidence="2">Uncharacterized protein</fullName>
    </submittedName>
</protein>
<gene>
    <name evidence="2" type="ORF">NHX12_009909</name>
</gene>
<evidence type="ECO:0000256" key="1">
    <source>
        <dbReference type="SAM" id="MobiDB-lite"/>
    </source>
</evidence>
<feature type="compositionally biased region" description="Basic and acidic residues" evidence="1">
    <location>
        <begin position="1"/>
        <end position="15"/>
    </location>
</feature>
<evidence type="ECO:0000313" key="2">
    <source>
        <dbReference type="EMBL" id="KAJ3589061.1"/>
    </source>
</evidence>
<dbReference type="AlphaFoldDB" id="A0A9Q0I9Y2"/>
<reference evidence="2" key="1">
    <citation type="submission" date="2022-07" db="EMBL/GenBank/DDBJ databases">
        <title>Chromosome-level genome of Muraenolepis orangiensis.</title>
        <authorList>
            <person name="Kim J."/>
        </authorList>
    </citation>
    <scope>NUCLEOTIDE SEQUENCE</scope>
    <source>
        <strain evidence="2">KU_S4_2022</strain>
        <tissue evidence="2">Muscle</tissue>
    </source>
</reference>
<feature type="compositionally biased region" description="Low complexity" evidence="1">
    <location>
        <begin position="25"/>
        <end position="51"/>
    </location>
</feature>
<comment type="caution">
    <text evidence="2">The sequence shown here is derived from an EMBL/GenBank/DDBJ whole genome shotgun (WGS) entry which is preliminary data.</text>
</comment>
<sequence>MADAHLEKPATEDSQTRGIGWKQRSGPPSGYPSGYPSVYPSGPSGPSGHGPTNNPAQDVALWALSRDGPGMGLMVSLPWHG</sequence>
<evidence type="ECO:0000313" key="3">
    <source>
        <dbReference type="Proteomes" id="UP001148018"/>
    </source>
</evidence>
<dbReference type="EMBL" id="JANIIK010000115">
    <property type="protein sequence ID" value="KAJ3589061.1"/>
    <property type="molecule type" value="Genomic_DNA"/>
</dbReference>
<name>A0A9Q0I9Y2_9TELE</name>
<dbReference type="Proteomes" id="UP001148018">
    <property type="component" value="Unassembled WGS sequence"/>
</dbReference>
<accession>A0A9Q0I9Y2</accession>